<proteinExistence type="predicted"/>
<accession>A0A084QQ29</accession>
<dbReference type="EMBL" id="KL660504">
    <property type="protein sequence ID" value="KFA66064.1"/>
    <property type="molecule type" value="Genomic_DNA"/>
</dbReference>
<dbReference type="OrthoDB" id="5151590at2759"/>
<dbReference type="STRING" id="1283841.A0A084QQ29"/>
<gene>
    <name evidence="1" type="ORF">S40285_03673</name>
</gene>
<dbReference type="GO" id="GO:0003676">
    <property type="term" value="F:nucleic acid binding"/>
    <property type="evidence" value="ECO:0007669"/>
    <property type="project" value="InterPro"/>
</dbReference>
<organism evidence="1 2">
    <name type="scientific">Stachybotrys chlorohalonatus (strain IBT 40285)</name>
    <dbReference type="NCBI Taxonomy" id="1283841"/>
    <lineage>
        <taxon>Eukaryota</taxon>
        <taxon>Fungi</taxon>
        <taxon>Dikarya</taxon>
        <taxon>Ascomycota</taxon>
        <taxon>Pezizomycotina</taxon>
        <taxon>Sordariomycetes</taxon>
        <taxon>Hypocreomycetidae</taxon>
        <taxon>Hypocreales</taxon>
        <taxon>Stachybotryaceae</taxon>
        <taxon>Stachybotrys</taxon>
    </lineage>
</organism>
<keyword evidence="2" id="KW-1185">Reference proteome</keyword>
<dbReference type="AlphaFoldDB" id="A0A084QQ29"/>
<sequence length="77" mass="8949">MRTIFSDESTVQSQPNAGRLWVFRKPYKKFLAPMVNLKVHRKSPISLIVWAAVWRDGQSELIFMERDPNAPRQGYSA</sequence>
<protein>
    <submittedName>
        <fullName evidence="1">Uncharacterized protein</fullName>
    </submittedName>
</protein>
<dbReference type="Gene3D" id="3.30.420.10">
    <property type="entry name" value="Ribonuclease H-like superfamily/Ribonuclease H"/>
    <property type="match status" value="1"/>
</dbReference>
<dbReference type="InterPro" id="IPR036397">
    <property type="entry name" value="RNaseH_sf"/>
</dbReference>
<dbReference type="HOGENOM" id="CLU_2639714_0_0_1"/>
<evidence type="ECO:0000313" key="1">
    <source>
        <dbReference type="EMBL" id="KFA66064.1"/>
    </source>
</evidence>
<evidence type="ECO:0000313" key="2">
    <source>
        <dbReference type="Proteomes" id="UP000028524"/>
    </source>
</evidence>
<dbReference type="InParanoid" id="A0A084QQ29"/>
<name>A0A084QQ29_STAC4</name>
<reference evidence="1 2" key="1">
    <citation type="journal article" date="2014" name="BMC Genomics">
        <title>Comparative genome sequencing reveals chemotype-specific gene clusters in the toxigenic black mold Stachybotrys.</title>
        <authorList>
            <person name="Semeiks J."/>
            <person name="Borek D."/>
            <person name="Otwinowski Z."/>
            <person name="Grishin N.V."/>
        </authorList>
    </citation>
    <scope>NUCLEOTIDE SEQUENCE [LARGE SCALE GENOMIC DNA]</scope>
    <source>
        <strain evidence="1 2">IBT 40285</strain>
    </source>
</reference>
<dbReference type="Proteomes" id="UP000028524">
    <property type="component" value="Unassembled WGS sequence"/>
</dbReference>